<keyword evidence="2" id="KW-1185">Reference proteome</keyword>
<dbReference type="InterPro" id="IPR015231">
    <property type="entry name" value="DUF1934"/>
</dbReference>
<protein>
    <recommendedName>
        <fullName evidence="3">DUF1934 family protein</fullName>
    </recommendedName>
</protein>
<dbReference type="Pfam" id="PF09148">
    <property type="entry name" value="DUF1934"/>
    <property type="match status" value="1"/>
</dbReference>
<accession>A0A090Y8I0</accession>
<comment type="caution">
    <text evidence="1">The sequence shown here is derived from an EMBL/GenBank/DDBJ whole genome shotgun (WGS) entry which is preliminary data.</text>
</comment>
<dbReference type="EMBL" id="JMQA01000049">
    <property type="protein sequence ID" value="KFM94112.1"/>
    <property type="molecule type" value="Genomic_DNA"/>
</dbReference>
<dbReference type="AlphaFoldDB" id="A0A090Y8I0"/>
<evidence type="ECO:0000313" key="1">
    <source>
        <dbReference type="EMBL" id="KFM94112.1"/>
    </source>
</evidence>
<dbReference type="HOGENOM" id="CLU_120388_1_0_9"/>
<organism evidence="1 2">
    <name type="scientific">Paenibacillus macerans</name>
    <name type="common">Bacillus macerans</name>
    <dbReference type="NCBI Taxonomy" id="44252"/>
    <lineage>
        <taxon>Bacteria</taxon>
        <taxon>Bacillati</taxon>
        <taxon>Bacillota</taxon>
        <taxon>Bacilli</taxon>
        <taxon>Bacillales</taxon>
        <taxon>Paenibacillaceae</taxon>
        <taxon>Paenibacillus</taxon>
    </lineage>
</organism>
<gene>
    <name evidence="1" type="ORF">DJ90_6479</name>
</gene>
<sequence length="181" mass="20561">MLRRTGAKRGHTVHIELPGRTGYSSTVRNDVIYRVRNEGLMRMPEMRPVKLVLTSRQGQDETVQSLTGNAMIRDGAVYIRYNEPVTEPAGGITRTMVKITGEELKIMRHGDVEAEQTFRAGQRLPGFYRSPFTRFNLSTDTVKVDSRLNGVAGLVTWEYDLYVYEELSGHFAISLHIQEEV</sequence>
<dbReference type="SUPFAM" id="SSF50814">
    <property type="entry name" value="Lipocalins"/>
    <property type="match status" value="1"/>
</dbReference>
<name>A0A090Y8I0_PAEMA</name>
<evidence type="ECO:0000313" key="2">
    <source>
        <dbReference type="Proteomes" id="UP000029278"/>
    </source>
</evidence>
<dbReference type="InterPro" id="IPR012674">
    <property type="entry name" value="Calycin"/>
</dbReference>
<dbReference type="Gene3D" id="2.40.128.20">
    <property type="match status" value="1"/>
</dbReference>
<dbReference type="STRING" id="44252.DJ90_6479"/>
<dbReference type="PATRIC" id="fig|44252.3.peg.5906"/>
<dbReference type="Proteomes" id="UP000029278">
    <property type="component" value="Unassembled WGS sequence"/>
</dbReference>
<proteinExistence type="predicted"/>
<reference evidence="1 2" key="1">
    <citation type="submission" date="2014-04" db="EMBL/GenBank/DDBJ databases">
        <authorList>
            <person name="Bishop-Lilly K.A."/>
            <person name="Broomall S.M."/>
            <person name="Chain P.S."/>
            <person name="Chertkov O."/>
            <person name="Coyne S.R."/>
            <person name="Daligault H.E."/>
            <person name="Davenport K.W."/>
            <person name="Erkkila T."/>
            <person name="Frey K.G."/>
            <person name="Gibbons H.S."/>
            <person name="Gu W."/>
            <person name="Jaissle J."/>
            <person name="Johnson S.L."/>
            <person name="Koroleva G.I."/>
            <person name="Ladner J.T."/>
            <person name="Lo C.-C."/>
            <person name="Minogue T.D."/>
            <person name="Munk C."/>
            <person name="Palacios G.F."/>
            <person name="Redden C.L."/>
            <person name="Rosenzweig C.N."/>
            <person name="Scholz M.B."/>
            <person name="Teshima H."/>
            <person name="Xu Y."/>
        </authorList>
    </citation>
    <scope>NUCLEOTIDE SEQUENCE [LARGE SCALE GENOMIC DNA]</scope>
    <source>
        <strain evidence="1 2">8244</strain>
    </source>
</reference>
<evidence type="ECO:0008006" key="3">
    <source>
        <dbReference type="Google" id="ProtNLM"/>
    </source>
</evidence>